<dbReference type="Proteomes" id="UP001501710">
    <property type="component" value="Unassembled WGS sequence"/>
</dbReference>
<protein>
    <submittedName>
        <fullName evidence="1">Uncharacterized protein</fullName>
    </submittedName>
</protein>
<reference evidence="2" key="1">
    <citation type="journal article" date="2019" name="Int. J. Syst. Evol. Microbiol.">
        <title>The Global Catalogue of Microorganisms (GCM) 10K type strain sequencing project: providing services to taxonomists for standard genome sequencing and annotation.</title>
        <authorList>
            <consortium name="The Broad Institute Genomics Platform"/>
            <consortium name="The Broad Institute Genome Sequencing Center for Infectious Disease"/>
            <person name="Wu L."/>
            <person name="Ma J."/>
        </authorList>
    </citation>
    <scope>NUCLEOTIDE SEQUENCE [LARGE SCALE GENOMIC DNA]</scope>
    <source>
        <strain evidence="2">JCM 17440</strain>
    </source>
</reference>
<dbReference type="RefSeq" id="WP_344890256.1">
    <property type="nucleotide sequence ID" value="NZ_BAABAS010000004.1"/>
</dbReference>
<dbReference type="Pfam" id="PF19474">
    <property type="entry name" value="DUF6011"/>
    <property type="match status" value="1"/>
</dbReference>
<sequence>MSIRVVDPTCVRCGKPLTDPASKALLVGPECRKGMNAVQLRDAAARAAERDDPFRIPAERAPSVQARVNNHNAREVARPDGVQLCHHENRAGACPDCRREADPWRASEVILREVRGWTFTARRAERLRVLFDRYAHAAPWIGHQRARTPRTPPTPTPL</sequence>
<accession>A0ABP8BV00</accession>
<organism evidence="1 2">
    <name type="scientific">Actinomadura meridiana</name>
    <dbReference type="NCBI Taxonomy" id="559626"/>
    <lineage>
        <taxon>Bacteria</taxon>
        <taxon>Bacillati</taxon>
        <taxon>Actinomycetota</taxon>
        <taxon>Actinomycetes</taxon>
        <taxon>Streptosporangiales</taxon>
        <taxon>Thermomonosporaceae</taxon>
        <taxon>Actinomadura</taxon>
    </lineage>
</organism>
<gene>
    <name evidence="1" type="ORF">GCM10022254_09390</name>
</gene>
<evidence type="ECO:0000313" key="1">
    <source>
        <dbReference type="EMBL" id="GAA4225988.1"/>
    </source>
</evidence>
<evidence type="ECO:0000313" key="2">
    <source>
        <dbReference type="Proteomes" id="UP001501710"/>
    </source>
</evidence>
<comment type="caution">
    <text evidence="1">The sequence shown here is derived from an EMBL/GenBank/DDBJ whole genome shotgun (WGS) entry which is preliminary data.</text>
</comment>
<proteinExistence type="predicted"/>
<keyword evidence="2" id="KW-1185">Reference proteome</keyword>
<dbReference type="InterPro" id="IPR046053">
    <property type="entry name" value="DUF6011"/>
</dbReference>
<dbReference type="EMBL" id="BAABAS010000004">
    <property type="protein sequence ID" value="GAA4225988.1"/>
    <property type="molecule type" value="Genomic_DNA"/>
</dbReference>
<name>A0ABP8BV00_9ACTN</name>